<reference evidence="1 2" key="1">
    <citation type="journal article" date="2018" name="Mol. Genet. Genomics">
        <title>The red deer Cervus elaphus genome CerEla1.0: sequencing, annotating, genes, and chromosomes.</title>
        <authorList>
            <person name="Bana N.A."/>
            <person name="Nyiri A."/>
            <person name="Nagy J."/>
            <person name="Frank K."/>
            <person name="Nagy T."/>
            <person name="Steger V."/>
            <person name="Schiller M."/>
            <person name="Lakatos P."/>
            <person name="Sugar L."/>
            <person name="Horn P."/>
            <person name="Barta E."/>
            <person name="Orosz L."/>
        </authorList>
    </citation>
    <scope>NUCLEOTIDE SEQUENCE [LARGE SCALE GENOMIC DNA]</scope>
    <source>
        <strain evidence="1">Hungarian</strain>
    </source>
</reference>
<dbReference type="AlphaFoldDB" id="A0A212C5R2"/>
<comment type="caution">
    <text evidence="1">The sequence shown here is derived from an EMBL/GenBank/DDBJ whole genome shotgun (WGS) entry which is preliminary data.</text>
</comment>
<dbReference type="OrthoDB" id="9793259at2759"/>
<protein>
    <submittedName>
        <fullName evidence="1">MAN1A1</fullName>
    </submittedName>
</protein>
<accession>A0A212C5R2</accession>
<evidence type="ECO:0000313" key="1">
    <source>
        <dbReference type="EMBL" id="OWK01326.1"/>
    </source>
</evidence>
<sequence>MEKEKVAQDQLSNRAGFRRLPPVYLAPQNTIGEIDREPADAAIREKREKIKEIGTPTSLNGMGVGRLTARIFVMLALHRMNLQQDCRVESRTKCFPEFIQLSS</sequence>
<organism evidence="1 2">
    <name type="scientific">Cervus elaphus hippelaphus</name>
    <name type="common">European red deer</name>
    <dbReference type="NCBI Taxonomy" id="46360"/>
    <lineage>
        <taxon>Eukaryota</taxon>
        <taxon>Metazoa</taxon>
        <taxon>Chordata</taxon>
        <taxon>Craniata</taxon>
        <taxon>Vertebrata</taxon>
        <taxon>Euteleostomi</taxon>
        <taxon>Mammalia</taxon>
        <taxon>Eutheria</taxon>
        <taxon>Laurasiatheria</taxon>
        <taxon>Artiodactyla</taxon>
        <taxon>Ruminantia</taxon>
        <taxon>Pecora</taxon>
        <taxon>Cervidae</taxon>
        <taxon>Cervinae</taxon>
        <taxon>Cervus</taxon>
    </lineage>
</organism>
<name>A0A212C5R2_CEREH</name>
<keyword evidence="2" id="KW-1185">Reference proteome</keyword>
<proteinExistence type="predicted"/>
<evidence type="ECO:0000313" key="2">
    <source>
        <dbReference type="Proteomes" id="UP000242450"/>
    </source>
</evidence>
<dbReference type="Proteomes" id="UP000242450">
    <property type="component" value="Chromosome 28"/>
</dbReference>
<gene>
    <name evidence="1" type="ORF">Celaphus_00018806</name>
</gene>
<dbReference type="EMBL" id="MKHE01000028">
    <property type="protein sequence ID" value="OWK01326.1"/>
    <property type="molecule type" value="Genomic_DNA"/>
</dbReference>